<organism evidence="1 2">
    <name type="scientific">Racocetra persica</name>
    <dbReference type="NCBI Taxonomy" id="160502"/>
    <lineage>
        <taxon>Eukaryota</taxon>
        <taxon>Fungi</taxon>
        <taxon>Fungi incertae sedis</taxon>
        <taxon>Mucoromycota</taxon>
        <taxon>Glomeromycotina</taxon>
        <taxon>Glomeromycetes</taxon>
        <taxon>Diversisporales</taxon>
        <taxon>Gigasporaceae</taxon>
        <taxon>Racocetra</taxon>
    </lineage>
</organism>
<accession>A0ACA9QGW9</accession>
<sequence length="53" mass="6253">QKVGMKLNEIVYNRPSNAIASPSRVHVESEFGTEQKNLDEDSMYREIKRRKWS</sequence>
<name>A0ACA9QGW9_9GLOM</name>
<keyword evidence="2" id="KW-1185">Reference proteome</keyword>
<reference evidence="1" key="1">
    <citation type="submission" date="2021-06" db="EMBL/GenBank/DDBJ databases">
        <authorList>
            <person name="Kallberg Y."/>
            <person name="Tangrot J."/>
            <person name="Rosling A."/>
        </authorList>
    </citation>
    <scope>NUCLEOTIDE SEQUENCE</scope>
    <source>
        <strain evidence="1">MA461A</strain>
    </source>
</reference>
<evidence type="ECO:0000313" key="2">
    <source>
        <dbReference type="Proteomes" id="UP000789920"/>
    </source>
</evidence>
<dbReference type="EMBL" id="CAJVQC010031849">
    <property type="protein sequence ID" value="CAG8749638.1"/>
    <property type="molecule type" value="Genomic_DNA"/>
</dbReference>
<feature type="non-terminal residue" evidence="1">
    <location>
        <position position="1"/>
    </location>
</feature>
<proteinExistence type="predicted"/>
<comment type="caution">
    <text evidence="1">The sequence shown here is derived from an EMBL/GenBank/DDBJ whole genome shotgun (WGS) entry which is preliminary data.</text>
</comment>
<gene>
    <name evidence="1" type="ORF">RPERSI_LOCUS14049</name>
</gene>
<evidence type="ECO:0000313" key="1">
    <source>
        <dbReference type="EMBL" id="CAG8749638.1"/>
    </source>
</evidence>
<dbReference type="Proteomes" id="UP000789920">
    <property type="component" value="Unassembled WGS sequence"/>
</dbReference>
<protein>
    <submittedName>
        <fullName evidence="1">14366_t:CDS:1</fullName>
    </submittedName>
</protein>